<evidence type="ECO:0000259" key="1">
    <source>
        <dbReference type="Pfam" id="PF13788"/>
    </source>
</evidence>
<evidence type="ECO:0000313" key="3">
    <source>
        <dbReference type="Proteomes" id="UP001500101"/>
    </source>
</evidence>
<evidence type="ECO:0000313" key="2">
    <source>
        <dbReference type="EMBL" id="GAA4140987.1"/>
    </source>
</evidence>
<organism evidence="2 3">
    <name type="scientific">Sphingobacterium kyonggiense</name>
    <dbReference type="NCBI Taxonomy" id="714075"/>
    <lineage>
        <taxon>Bacteria</taxon>
        <taxon>Pseudomonadati</taxon>
        <taxon>Bacteroidota</taxon>
        <taxon>Sphingobacteriia</taxon>
        <taxon>Sphingobacteriales</taxon>
        <taxon>Sphingobacteriaceae</taxon>
        <taxon>Sphingobacterium</taxon>
    </lineage>
</organism>
<reference evidence="3" key="1">
    <citation type="journal article" date="2019" name="Int. J. Syst. Evol. Microbiol.">
        <title>The Global Catalogue of Microorganisms (GCM) 10K type strain sequencing project: providing services to taxonomists for standard genome sequencing and annotation.</title>
        <authorList>
            <consortium name="The Broad Institute Genomics Platform"/>
            <consortium name="The Broad Institute Genome Sequencing Center for Infectious Disease"/>
            <person name="Wu L."/>
            <person name="Ma J."/>
        </authorList>
    </citation>
    <scope>NUCLEOTIDE SEQUENCE [LARGE SCALE GENOMIC DNA]</scope>
    <source>
        <strain evidence="3">JCM 16704</strain>
    </source>
</reference>
<dbReference type="Proteomes" id="UP001500101">
    <property type="component" value="Unassembled WGS sequence"/>
</dbReference>
<proteinExistence type="predicted"/>
<sequence length="118" mass="13679">MDLNITHYNGKDIPEVISQDIIISNYEDALDLLGSIYYQGYDGIIIHKKNIHEDFFDLSTKMAGDILQKFSNYRMKLAIVGDFSQYQSKSLKDFIFESNKSRHINFVSTVEEAFEKLV</sequence>
<protein>
    <submittedName>
        <fullName evidence="2">DUF4180 domain-containing protein</fullName>
    </submittedName>
</protein>
<comment type="caution">
    <text evidence="2">The sequence shown here is derived from an EMBL/GenBank/DDBJ whole genome shotgun (WGS) entry which is preliminary data.</text>
</comment>
<dbReference type="EMBL" id="BAAAZI010000008">
    <property type="protein sequence ID" value="GAA4140987.1"/>
    <property type="molecule type" value="Genomic_DNA"/>
</dbReference>
<gene>
    <name evidence="2" type="ORF">GCM10022216_20590</name>
</gene>
<keyword evidence="3" id="KW-1185">Reference proteome</keyword>
<dbReference type="RefSeq" id="WP_344674625.1">
    <property type="nucleotide sequence ID" value="NZ_BAAAZI010000008.1"/>
</dbReference>
<feature type="domain" description="DUF4180" evidence="1">
    <location>
        <begin position="9"/>
        <end position="117"/>
    </location>
</feature>
<dbReference type="InterPro" id="IPR025438">
    <property type="entry name" value="DUF4180"/>
</dbReference>
<dbReference type="Pfam" id="PF13788">
    <property type="entry name" value="DUF4180"/>
    <property type="match status" value="1"/>
</dbReference>
<name>A0ABP7YTJ0_9SPHI</name>
<accession>A0ABP7YTJ0</accession>